<dbReference type="Proteomes" id="UP001596200">
    <property type="component" value="Unassembled WGS sequence"/>
</dbReference>
<feature type="region of interest" description="Disordered" evidence="1">
    <location>
        <begin position="31"/>
        <end position="62"/>
    </location>
</feature>
<feature type="domain" description="Amidase" evidence="3">
    <location>
        <begin position="86"/>
        <end position="535"/>
    </location>
</feature>
<protein>
    <submittedName>
        <fullName evidence="4">Amidase</fullName>
        <ecNumber evidence="4">3.5.1.4</ecNumber>
    </submittedName>
</protein>
<keyword evidence="2" id="KW-0732">Signal</keyword>
<proteinExistence type="predicted"/>
<gene>
    <name evidence="4" type="ORF">ACFP1B_03410</name>
</gene>
<evidence type="ECO:0000259" key="3">
    <source>
        <dbReference type="Pfam" id="PF01425"/>
    </source>
</evidence>
<dbReference type="EC" id="3.5.1.4" evidence="4"/>
<keyword evidence="5" id="KW-1185">Reference proteome</keyword>
<accession>A0ABW1GCR7</accession>
<dbReference type="PANTHER" id="PTHR42678:SF34">
    <property type="entry name" value="OS04G0183300 PROTEIN"/>
    <property type="match status" value="1"/>
</dbReference>
<dbReference type="Pfam" id="PF01425">
    <property type="entry name" value="Amidase"/>
    <property type="match status" value="1"/>
</dbReference>
<dbReference type="EMBL" id="JBHSPU010000002">
    <property type="protein sequence ID" value="MFC5912489.1"/>
    <property type="molecule type" value="Genomic_DNA"/>
</dbReference>
<keyword evidence="4" id="KW-0378">Hydrolase</keyword>
<evidence type="ECO:0000313" key="5">
    <source>
        <dbReference type="Proteomes" id="UP001596200"/>
    </source>
</evidence>
<dbReference type="InterPro" id="IPR036928">
    <property type="entry name" value="AS_sf"/>
</dbReference>
<dbReference type="InterPro" id="IPR023631">
    <property type="entry name" value="Amidase_dom"/>
</dbReference>
<sequence length="561" mass="59559">MRSLTRTTRRHTVIAVSAACLLVPLAACSPDDGPRPAASATSTGAAAPYAPKNDGKRGGRLDERLDRATILELQEDMKGKRLTSGELTQAYLDRIHRLNPRLNAVVTVNPDALDLARKSDELRRTGEVRGPLEGIPVLIKDNIDTADRQPTTAGSTALLHSKPAQDAFLVKKLRDAGAVILGKANMSEWANFRSLEQTAGWSATGGQTRNPYVLDRSPCGSSSGSAVAAAAALAAVTIGSETDGSIVCPASATSTVGIKPTLGMVSRSGMIPITSRHDTAGPIARNTTDAALALWAIHGSDTADTATSDADTALPSDYREVLDPNALRGKRIGVWRKGHMGVDPDVDRAFDAAVQRLRALGATVVEGADVADSKDMMQKDMLPAVLTEFKHDLNAYLAATPGPHPKNLTELIAFNERNSTVEMPKFGQELFEMADKTDGDVNAPVYRQHRGAATRQARQAIDGVLAEHRLDAIVTPTGIPTPTVEALDPTPFESSTRNSAVAGYPHITVPAGYARGALPLGVSFLGTRYSDANLLSYAYAFERATPVRKAPTYLPTLPGRP</sequence>
<dbReference type="SUPFAM" id="SSF75304">
    <property type="entry name" value="Amidase signature (AS) enzymes"/>
    <property type="match status" value="1"/>
</dbReference>
<reference evidence="5" key="1">
    <citation type="journal article" date="2019" name="Int. J. Syst. Evol. Microbiol.">
        <title>The Global Catalogue of Microorganisms (GCM) 10K type strain sequencing project: providing services to taxonomists for standard genome sequencing and annotation.</title>
        <authorList>
            <consortium name="The Broad Institute Genomics Platform"/>
            <consortium name="The Broad Institute Genome Sequencing Center for Infectious Disease"/>
            <person name="Wu L."/>
            <person name="Ma J."/>
        </authorList>
    </citation>
    <scope>NUCLEOTIDE SEQUENCE [LARGE SCALE GENOMIC DNA]</scope>
    <source>
        <strain evidence="5">JCM 4147</strain>
    </source>
</reference>
<evidence type="ECO:0000313" key="4">
    <source>
        <dbReference type="EMBL" id="MFC5912489.1"/>
    </source>
</evidence>
<evidence type="ECO:0000256" key="2">
    <source>
        <dbReference type="SAM" id="SignalP"/>
    </source>
</evidence>
<dbReference type="RefSeq" id="WP_344517204.1">
    <property type="nucleotide sequence ID" value="NZ_BAAATU010000062.1"/>
</dbReference>
<name>A0ABW1GCR7_9ACTN</name>
<feature type="chain" id="PRO_5045417932" evidence="2">
    <location>
        <begin position="30"/>
        <end position="561"/>
    </location>
</feature>
<dbReference type="NCBIfam" id="NF006006">
    <property type="entry name" value="PRK08137.1"/>
    <property type="match status" value="1"/>
</dbReference>
<dbReference type="GO" id="GO:0004040">
    <property type="term" value="F:amidase activity"/>
    <property type="evidence" value="ECO:0007669"/>
    <property type="project" value="UniProtKB-EC"/>
</dbReference>
<feature type="compositionally biased region" description="Basic and acidic residues" evidence="1">
    <location>
        <begin position="53"/>
        <end position="62"/>
    </location>
</feature>
<dbReference type="Gene3D" id="3.90.1300.10">
    <property type="entry name" value="Amidase signature (AS) domain"/>
    <property type="match status" value="1"/>
</dbReference>
<comment type="caution">
    <text evidence="4">The sequence shown here is derived from an EMBL/GenBank/DDBJ whole genome shotgun (WGS) entry which is preliminary data.</text>
</comment>
<organism evidence="4 5">
    <name type="scientific">Streptomyces pulveraceus</name>
    <dbReference type="NCBI Taxonomy" id="68258"/>
    <lineage>
        <taxon>Bacteria</taxon>
        <taxon>Bacillati</taxon>
        <taxon>Actinomycetota</taxon>
        <taxon>Actinomycetes</taxon>
        <taxon>Kitasatosporales</taxon>
        <taxon>Streptomycetaceae</taxon>
        <taxon>Streptomyces</taxon>
    </lineage>
</organism>
<dbReference type="PANTHER" id="PTHR42678">
    <property type="entry name" value="AMIDASE"/>
    <property type="match status" value="1"/>
</dbReference>
<evidence type="ECO:0000256" key="1">
    <source>
        <dbReference type="SAM" id="MobiDB-lite"/>
    </source>
</evidence>
<feature type="compositionally biased region" description="Low complexity" evidence="1">
    <location>
        <begin position="35"/>
        <end position="51"/>
    </location>
</feature>
<feature type="signal peptide" evidence="2">
    <location>
        <begin position="1"/>
        <end position="29"/>
    </location>
</feature>